<sequence>MFSIYTLAVTSISSDQCQASFGDTRDALLTRYRAASLQALVAADFLTTKEFEVLQALVLFLLADPESELTSTLTGAAIRLGQKMGLHRDESDPKISFFEREMRIRLWWWLCGLDSRNRAVWPSGLKIPLPELGEIRLPLNINDADLHPDMVEPPVEYNRPTEMMCVLMKYEVSNWLRSSPTSAKVFDAMVRGPVRDRLSLELEEKLINELEDIYQEKYLRHADKRIPLHNLTCAMATLALARMRFKAHHPRGRAAAGDGEVYMTGEEGELLFASAVTWLEMMDVAAHSQFASYLVTHMTTRFQMDAYIHIISDLRQRLQGDRVVVAWKLVEDLYNEHPELMHDAENTFIVALGDLTLEAWEMHRKELLRQGSPNLAGAPQFIQRLWDQRQSGAMHMPTLLDPYALDALGKVDDNDFDWDCWNDFLGL</sequence>
<evidence type="ECO:0000256" key="1">
    <source>
        <dbReference type="ARBA" id="ARBA00004123"/>
    </source>
</evidence>
<dbReference type="InterPro" id="IPR050613">
    <property type="entry name" value="Sec_Metabolite_Reg"/>
</dbReference>
<keyword evidence="5" id="KW-1185">Reference proteome</keyword>
<keyword evidence="2" id="KW-0539">Nucleus</keyword>
<dbReference type="eggNOG" id="ENOG502SI33">
    <property type="taxonomic scope" value="Eukaryota"/>
</dbReference>
<evidence type="ECO:0000259" key="3">
    <source>
        <dbReference type="Pfam" id="PF04082"/>
    </source>
</evidence>
<gene>
    <name evidence="4" type="ORF">A1O3_04759</name>
</gene>
<dbReference type="AlphaFoldDB" id="W9XU52"/>
<accession>W9XU52</accession>
<proteinExistence type="predicted"/>
<dbReference type="Pfam" id="PF04082">
    <property type="entry name" value="Fungal_trans"/>
    <property type="match status" value="1"/>
</dbReference>
<evidence type="ECO:0000313" key="4">
    <source>
        <dbReference type="EMBL" id="EXJ84092.1"/>
    </source>
</evidence>
<dbReference type="GO" id="GO:0006351">
    <property type="term" value="P:DNA-templated transcription"/>
    <property type="evidence" value="ECO:0007669"/>
    <property type="project" value="InterPro"/>
</dbReference>
<protein>
    <recommendedName>
        <fullName evidence="3">Xylanolytic transcriptional activator regulatory domain-containing protein</fullName>
    </recommendedName>
</protein>
<dbReference type="GeneID" id="19168877"/>
<dbReference type="InterPro" id="IPR007219">
    <property type="entry name" value="XnlR_reg_dom"/>
</dbReference>
<dbReference type="STRING" id="1182542.W9XU52"/>
<comment type="caution">
    <text evidence="4">The sequence shown here is derived from an EMBL/GenBank/DDBJ whole genome shotgun (WGS) entry which is preliminary data.</text>
</comment>
<dbReference type="PANTHER" id="PTHR31001">
    <property type="entry name" value="UNCHARACTERIZED TRANSCRIPTIONAL REGULATORY PROTEIN"/>
    <property type="match status" value="1"/>
</dbReference>
<dbReference type="GO" id="GO:0005634">
    <property type="term" value="C:nucleus"/>
    <property type="evidence" value="ECO:0007669"/>
    <property type="project" value="UniProtKB-SubCell"/>
</dbReference>
<dbReference type="PANTHER" id="PTHR31001:SF85">
    <property type="entry name" value="ZN(II)2CYS6 TRANSCRIPTION FACTOR (EUROFUNG)"/>
    <property type="match status" value="1"/>
</dbReference>
<dbReference type="OrthoDB" id="2269373at2759"/>
<comment type="subcellular location">
    <subcellularLocation>
        <location evidence="1">Nucleus</location>
    </subcellularLocation>
</comment>
<evidence type="ECO:0000256" key="2">
    <source>
        <dbReference type="ARBA" id="ARBA00023242"/>
    </source>
</evidence>
<dbReference type="HOGENOM" id="CLU_004083_1_0_1"/>
<dbReference type="RefSeq" id="XP_007733077.1">
    <property type="nucleotide sequence ID" value="XM_007734887.1"/>
</dbReference>
<feature type="domain" description="Xylanolytic transcriptional activator regulatory" evidence="3">
    <location>
        <begin position="2"/>
        <end position="110"/>
    </location>
</feature>
<dbReference type="GO" id="GO:0003677">
    <property type="term" value="F:DNA binding"/>
    <property type="evidence" value="ECO:0007669"/>
    <property type="project" value="InterPro"/>
</dbReference>
<dbReference type="EMBL" id="AMGY01000004">
    <property type="protein sequence ID" value="EXJ84092.1"/>
    <property type="molecule type" value="Genomic_DNA"/>
</dbReference>
<dbReference type="CDD" id="cd12148">
    <property type="entry name" value="fungal_TF_MHR"/>
    <property type="match status" value="1"/>
</dbReference>
<dbReference type="GO" id="GO:0008270">
    <property type="term" value="F:zinc ion binding"/>
    <property type="evidence" value="ECO:0007669"/>
    <property type="project" value="InterPro"/>
</dbReference>
<dbReference type="Proteomes" id="UP000019478">
    <property type="component" value="Unassembled WGS sequence"/>
</dbReference>
<evidence type="ECO:0000313" key="5">
    <source>
        <dbReference type="Proteomes" id="UP000019478"/>
    </source>
</evidence>
<reference evidence="4 5" key="1">
    <citation type="submission" date="2013-03" db="EMBL/GenBank/DDBJ databases">
        <title>The Genome Sequence of Capronia epimyces CBS 606.96.</title>
        <authorList>
            <consortium name="The Broad Institute Genomics Platform"/>
            <person name="Cuomo C."/>
            <person name="de Hoog S."/>
            <person name="Gorbushina A."/>
            <person name="Walker B."/>
            <person name="Young S.K."/>
            <person name="Zeng Q."/>
            <person name="Gargeya S."/>
            <person name="Fitzgerald M."/>
            <person name="Haas B."/>
            <person name="Abouelleil A."/>
            <person name="Allen A.W."/>
            <person name="Alvarado L."/>
            <person name="Arachchi H.M."/>
            <person name="Berlin A.M."/>
            <person name="Chapman S.B."/>
            <person name="Gainer-Dewar J."/>
            <person name="Goldberg J."/>
            <person name="Griggs A."/>
            <person name="Gujja S."/>
            <person name="Hansen M."/>
            <person name="Howarth C."/>
            <person name="Imamovic A."/>
            <person name="Ireland A."/>
            <person name="Larimer J."/>
            <person name="McCowan C."/>
            <person name="Murphy C."/>
            <person name="Pearson M."/>
            <person name="Poon T.W."/>
            <person name="Priest M."/>
            <person name="Roberts A."/>
            <person name="Saif S."/>
            <person name="Shea T."/>
            <person name="Sisk P."/>
            <person name="Sykes S."/>
            <person name="Wortman J."/>
            <person name="Nusbaum C."/>
            <person name="Birren B."/>
        </authorList>
    </citation>
    <scope>NUCLEOTIDE SEQUENCE [LARGE SCALE GENOMIC DNA]</scope>
    <source>
        <strain evidence="4 5">CBS 606.96</strain>
    </source>
</reference>
<organism evidence="4 5">
    <name type="scientific">Capronia epimyces CBS 606.96</name>
    <dbReference type="NCBI Taxonomy" id="1182542"/>
    <lineage>
        <taxon>Eukaryota</taxon>
        <taxon>Fungi</taxon>
        <taxon>Dikarya</taxon>
        <taxon>Ascomycota</taxon>
        <taxon>Pezizomycotina</taxon>
        <taxon>Eurotiomycetes</taxon>
        <taxon>Chaetothyriomycetidae</taxon>
        <taxon>Chaetothyriales</taxon>
        <taxon>Herpotrichiellaceae</taxon>
        <taxon>Capronia</taxon>
    </lineage>
</organism>
<name>W9XU52_9EURO</name>